<reference evidence="1" key="1">
    <citation type="journal article" date="2015" name="Nature">
        <title>Complex archaea that bridge the gap between prokaryotes and eukaryotes.</title>
        <authorList>
            <person name="Spang A."/>
            <person name="Saw J.H."/>
            <person name="Jorgensen S.L."/>
            <person name="Zaremba-Niedzwiedzka K."/>
            <person name="Martijn J."/>
            <person name="Lind A.E."/>
            <person name="van Eijk R."/>
            <person name="Schleper C."/>
            <person name="Guy L."/>
            <person name="Ettema T.J."/>
        </authorList>
    </citation>
    <scope>NUCLEOTIDE SEQUENCE</scope>
</reference>
<dbReference type="AlphaFoldDB" id="A0A0F8YQR8"/>
<organism evidence="1">
    <name type="scientific">marine sediment metagenome</name>
    <dbReference type="NCBI Taxonomy" id="412755"/>
    <lineage>
        <taxon>unclassified sequences</taxon>
        <taxon>metagenomes</taxon>
        <taxon>ecological metagenomes</taxon>
    </lineage>
</organism>
<evidence type="ECO:0000313" key="1">
    <source>
        <dbReference type="EMBL" id="KKK76125.1"/>
    </source>
</evidence>
<feature type="non-terminal residue" evidence="1">
    <location>
        <position position="168"/>
    </location>
</feature>
<accession>A0A0F8YQR8</accession>
<name>A0A0F8YQR8_9ZZZZ</name>
<gene>
    <name evidence="1" type="ORF">LCGC14_2866840</name>
</gene>
<sequence>MTDIIYAEAHLNLPAGVSFEEWMKVGRTLSDMANSTPWWIGDWVNFGERYGETYSQGLTLWNCAYQTLANMAFVSRQFPPETRWAGLSWTHHRYAASLDPVERKALLERALQEEWTSRQLQIEVAKAKLNDTGDEEEVAVSVRYTVEISTNQREIRRTFSDINPFLMA</sequence>
<dbReference type="EMBL" id="LAZR01055546">
    <property type="protein sequence ID" value="KKK76125.1"/>
    <property type="molecule type" value="Genomic_DNA"/>
</dbReference>
<protein>
    <submittedName>
        <fullName evidence="1">Uncharacterized protein</fullName>
    </submittedName>
</protein>
<comment type="caution">
    <text evidence="1">The sequence shown here is derived from an EMBL/GenBank/DDBJ whole genome shotgun (WGS) entry which is preliminary data.</text>
</comment>
<proteinExistence type="predicted"/>